<name>A0ABR9UZS6_9CHRO</name>
<evidence type="ECO:0000256" key="3">
    <source>
        <dbReference type="ARBA" id="ARBA00023237"/>
    </source>
</evidence>
<dbReference type="EMBL" id="JADEWC010000001">
    <property type="protein sequence ID" value="MBE9221107.1"/>
    <property type="molecule type" value="Genomic_DNA"/>
</dbReference>
<feature type="domain" description="Polypeptide-transport-associated ShlB-type" evidence="5">
    <location>
        <begin position="61"/>
        <end position="131"/>
    </location>
</feature>
<dbReference type="Gene3D" id="3.10.20.310">
    <property type="entry name" value="membrane protein fhac"/>
    <property type="match status" value="1"/>
</dbReference>
<feature type="domain" description="Haemolysin activator HlyB C-terminal" evidence="4">
    <location>
        <begin position="192"/>
        <end position="511"/>
    </location>
</feature>
<keyword evidence="1" id="KW-1134">Transmembrane beta strand</keyword>
<accession>A0ABR9UZS6</accession>
<protein>
    <submittedName>
        <fullName evidence="6">ShlB/FhaC/HecB family hemolysin secretion/activation protein</fullName>
    </submittedName>
</protein>
<evidence type="ECO:0000256" key="1">
    <source>
        <dbReference type="ARBA" id="ARBA00022452"/>
    </source>
</evidence>
<dbReference type="PANTHER" id="PTHR34597:SF3">
    <property type="entry name" value="OUTER MEMBRANE TRANSPORTER CDIB"/>
    <property type="match status" value="1"/>
</dbReference>
<dbReference type="PANTHER" id="PTHR34597">
    <property type="entry name" value="SLR1661 PROTEIN"/>
    <property type="match status" value="1"/>
</dbReference>
<keyword evidence="3" id="KW-0998">Cell outer membrane</keyword>
<dbReference type="InterPro" id="IPR005565">
    <property type="entry name" value="Hemolysn_activator_HlyB_C"/>
</dbReference>
<gene>
    <name evidence="6" type="ORF">IQ215_00195</name>
</gene>
<dbReference type="Gene3D" id="2.40.160.50">
    <property type="entry name" value="membrane protein fhac: a member of the omp85/tpsb transporter family"/>
    <property type="match status" value="1"/>
</dbReference>
<dbReference type="Proteomes" id="UP000654604">
    <property type="component" value="Unassembled WGS sequence"/>
</dbReference>
<evidence type="ECO:0000256" key="2">
    <source>
        <dbReference type="ARBA" id="ARBA00022692"/>
    </source>
</evidence>
<evidence type="ECO:0000259" key="5">
    <source>
        <dbReference type="Pfam" id="PF08479"/>
    </source>
</evidence>
<evidence type="ECO:0000313" key="6">
    <source>
        <dbReference type="EMBL" id="MBE9221107.1"/>
    </source>
</evidence>
<dbReference type="InterPro" id="IPR051544">
    <property type="entry name" value="TPS_OM_transporter"/>
</dbReference>
<proteinExistence type="predicted"/>
<dbReference type="Pfam" id="PF03865">
    <property type="entry name" value="ShlB"/>
    <property type="match status" value="1"/>
</dbReference>
<dbReference type="RefSeq" id="WP_193799309.1">
    <property type="nucleotide sequence ID" value="NZ_JADEWC010000001.1"/>
</dbReference>
<evidence type="ECO:0000259" key="4">
    <source>
        <dbReference type="Pfam" id="PF03865"/>
    </source>
</evidence>
<evidence type="ECO:0000313" key="7">
    <source>
        <dbReference type="Proteomes" id="UP000654604"/>
    </source>
</evidence>
<keyword evidence="2" id="KW-0812">Transmembrane</keyword>
<comment type="caution">
    <text evidence="6">The sequence shown here is derived from an EMBL/GenBank/DDBJ whole genome shotgun (WGS) entry which is preliminary data.</text>
</comment>
<keyword evidence="1" id="KW-0472">Membrane</keyword>
<reference evidence="6 7" key="1">
    <citation type="submission" date="2020-10" db="EMBL/GenBank/DDBJ databases">
        <authorList>
            <person name="Castelo-Branco R."/>
            <person name="Eusebio N."/>
            <person name="Adriana R."/>
            <person name="Vieira A."/>
            <person name="Brugerolle De Fraissinette N."/>
            <person name="Rezende De Castro R."/>
            <person name="Schneider M.P."/>
            <person name="Vasconcelos V."/>
            <person name="Leao P.N."/>
        </authorList>
    </citation>
    <scope>NUCLEOTIDE SEQUENCE [LARGE SCALE GENOMIC DNA]</scope>
    <source>
        <strain evidence="6 7">LEGE 03274</strain>
    </source>
</reference>
<organism evidence="6 7">
    <name type="scientific">Cyanobacterium stanieri LEGE 03274</name>
    <dbReference type="NCBI Taxonomy" id="1828756"/>
    <lineage>
        <taxon>Bacteria</taxon>
        <taxon>Bacillati</taxon>
        <taxon>Cyanobacteriota</taxon>
        <taxon>Cyanophyceae</taxon>
        <taxon>Oscillatoriophycideae</taxon>
        <taxon>Chroococcales</taxon>
        <taxon>Geminocystaceae</taxon>
        <taxon>Cyanobacterium</taxon>
    </lineage>
</organism>
<keyword evidence="7" id="KW-1185">Reference proteome</keyword>
<dbReference type="Pfam" id="PF08479">
    <property type="entry name" value="POTRA_2"/>
    <property type="match status" value="1"/>
</dbReference>
<sequence>MGYSKLVFIASCFCGYLGLNNFSLSPRVLALEVIENSHNSEELNQENFLLSQSENDQVVATSIRIEGNSIFGGEIAQIIDSYDDQEFTNEDLEKISADITQLYLNDAYLTTRAFVANIDDDGVAIIRVIEGEIQEVEIEGVERLRGYVLDRIALGTKTPFNSDKLEDQLKLLKSDPLIDNIEGSLRSGDGIGQSILSVRVTEANPFSGSVAINNYSPPRVGDVQGDIDLRHGNVFGFGDAFSVSFRPRFEEFLSTYDLTFAYSAPLNPMNGTLDTTVSLQRNRIVSGPFEVLDISGSSEFYEVSYRQPLMRTPLAEFALSLGMSYRTGQTFTFQGPTPFGIGPDENGISRTNVLTFGQDYVKREQFGAWAVRSQFRLGMGLFDVTTSEAPNNPDGYFFAWSGQVQRVQLLGRDHFLIIQGDVQLTGDALLPSEQFSIGGGQSLRGYRQNARSGDNGFRFSIEDRITISRNEAQESVLQLVPFFDMGAVWNVSSNPNFLPSQNFLASLGMGLIWQPKQNIYFRLDYAPPLVNLGDRTDNIQDDGLHFNMRYNF</sequence>
<dbReference type="InterPro" id="IPR013686">
    <property type="entry name" value="Polypept-transport_assoc_ShlB"/>
</dbReference>